<protein>
    <submittedName>
        <fullName evidence="1">Uncharacterized protein</fullName>
    </submittedName>
</protein>
<evidence type="ECO:0000313" key="1">
    <source>
        <dbReference type="EMBL" id="MEQ2281149.1"/>
    </source>
</evidence>
<proteinExistence type="predicted"/>
<reference evidence="1 2" key="1">
    <citation type="submission" date="2021-06" db="EMBL/GenBank/DDBJ databases">
        <authorList>
            <person name="Palmer J.M."/>
        </authorList>
    </citation>
    <scope>NUCLEOTIDE SEQUENCE [LARGE SCALE GENOMIC DNA]</scope>
    <source>
        <strain evidence="1 2">AS_MEX2019</strain>
        <tissue evidence="1">Muscle</tissue>
    </source>
</reference>
<comment type="caution">
    <text evidence="1">The sequence shown here is derived from an EMBL/GenBank/DDBJ whole genome shotgun (WGS) entry which is preliminary data.</text>
</comment>
<organism evidence="1 2">
    <name type="scientific">Ameca splendens</name>
    <dbReference type="NCBI Taxonomy" id="208324"/>
    <lineage>
        <taxon>Eukaryota</taxon>
        <taxon>Metazoa</taxon>
        <taxon>Chordata</taxon>
        <taxon>Craniata</taxon>
        <taxon>Vertebrata</taxon>
        <taxon>Euteleostomi</taxon>
        <taxon>Actinopterygii</taxon>
        <taxon>Neopterygii</taxon>
        <taxon>Teleostei</taxon>
        <taxon>Neoteleostei</taxon>
        <taxon>Acanthomorphata</taxon>
        <taxon>Ovalentaria</taxon>
        <taxon>Atherinomorphae</taxon>
        <taxon>Cyprinodontiformes</taxon>
        <taxon>Goodeidae</taxon>
        <taxon>Ameca</taxon>
    </lineage>
</organism>
<accession>A0ABV0XI69</accession>
<keyword evidence="2" id="KW-1185">Reference proteome</keyword>
<sequence>MFIQSFLEISVSSSDVSLRSSSEDRDQEFPGVSRSFQELVVVSGSFKGFLVIKCSMFCSERFSSYHGYLLPGREKFAVISGRFSHSEADSLLVNLILVSAHLEATHQNLKML</sequence>
<dbReference type="EMBL" id="JAHRIP010002891">
    <property type="protein sequence ID" value="MEQ2281149.1"/>
    <property type="molecule type" value="Genomic_DNA"/>
</dbReference>
<dbReference type="Proteomes" id="UP001469553">
    <property type="component" value="Unassembled WGS sequence"/>
</dbReference>
<gene>
    <name evidence="1" type="ORF">AMECASPLE_027374</name>
</gene>
<evidence type="ECO:0000313" key="2">
    <source>
        <dbReference type="Proteomes" id="UP001469553"/>
    </source>
</evidence>
<name>A0ABV0XI69_9TELE</name>